<dbReference type="Proteomes" id="UP000271227">
    <property type="component" value="Unassembled WGS sequence"/>
</dbReference>
<dbReference type="AlphaFoldDB" id="A0A3M0CD27"/>
<accession>A0A3M0CD27</accession>
<keyword evidence="1" id="KW-1133">Transmembrane helix</keyword>
<feature type="transmembrane region" description="Helical" evidence="1">
    <location>
        <begin position="99"/>
        <end position="118"/>
    </location>
</feature>
<comment type="caution">
    <text evidence="2">The sequence shown here is derived from an EMBL/GenBank/DDBJ whole genome shotgun (WGS) entry which is preliminary data.</text>
</comment>
<feature type="transmembrane region" description="Helical" evidence="1">
    <location>
        <begin position="15"/>
        <end position="36"/>
    </location>
</feature>
<organism evidence="2 3">
    <name type="scientific">Eilatimonas milleporae</name>
    <dbReference type="NCBI Taxonomy" id="911205"/>
    <lineage>
        <taxon>Bacteria</taxon>
        <taxon>Pseudomonadati</taxon>
        <taxon>Pseudomonadota</taxon>
        <taxon>Alphaproteobacteria</taxon>
        <taxon>Kordiimonadales</taxon>
        <taxon>Kordiimonadaceae</taxon>
        <taxon>Eilatimonas</taxon>
    </lineage>
</organism>
<feature type="transmembrane region" description="Helical" evidence="1">
    <location>
        <begin position="64"/>
        <end position="87"/>
    </location>
</feature>
<feature type="transmembrane region" description="Helical" evidence="1">
    <location>
        <begin position="138"/>
        <end position="162"/>
    </location>
</feature>
<gene>
    <name evidence="2" type="ORF">BXY39_1823</name>
</gene>
<evidence type="ECO:0000313" key="2">
    <source>
        <dbReference type="EMBL" id="RMB07734.1"/>
    </source>
</evidence>
<reference evidence="2 3" key="1">
    <citation type="submission" date="2018-10" db="EMBL/GenBank/DDBJ databases">
        <title>Genomic Encyclopedia of Archaeal and Bacterial Type Strains, Phase II (KMG-II): from individual species to whole genera.</title>
        <authorList>
            <person name="Goeker M."/>
        </authorList>
    </citation>
    <scope>NUCLEOTIDE SEQUENCE [LARGE SCALE GENOMIC DNA]</scope>
    <source>
        <strain evidence="2 3">DSM 25217</strain>
    </source>
</reference>
<dbReference type="RefSeq" id="WP_121938531.1">
    <property type="nucleotide sequence ID" value="NZ_REFR01000011.1"/>
</dbReference>
<proteinExistence type="predicted"/>
<keyword evidence="3" id="KW-1185">Reference proteome</keyword>
<keyword evidence="1" id="KW-0472">Membrane</keyword>
<dbReference type="InParanoid" id="A0A3M0CD27"/>
<dbReference type="OrthoDB" id="8481872at2"/>
<protein>
    <submittedName>
        <fullName evidence="2">Uncharacterized protein</fullName>
    </submittedName>
</protein>
<keyword evidence="1" id="KW-0812">Transmembrane</keyword>
<name>A0A3M0CD27_9PROT</name>
<evidence type="ECO:0000256" key="1">
    <source>
        <dbReference type="SAM" id="Phobius"/>
    </source>
</evidence>
<dbReference type="EMBL" id="REFR01000011">
    <property type="protein sequence ID" value="RMB07734.1"/>
    <property type="molecule type" value="Genomic_DNA"/>
</dbReference>
<sequence length="192" mass="20591">MSETGAARPGWREDLPIYAILLLLLVIAASVLYAVSLSRPDNAAGMPHPDLPGMMVGGDGAARWAPIAGAVYVFHTAFMILGGLLFYLGVPVHRRGWRITLVLAAVTAVMLLVTHALHQSYTLFLETGLTVFMGGFPAPAFLALFATWGAYVLYDILFVVAFRHVFLNAEDEAAFNALAAEMKALRENGAAG</sequence>
<evidence type="ECO:0000313" key="3">
    <source>
        <dbReference type="Proteomes" id="UP000271227"/>
    </source>
</evidence>